<dbReference type="Proteomes" id="UP000769780">
    <property type="component" value="Unassembled WGS sequence"/>
</dbReference>
<evidence type="ECO:0000256" key="4">
    <source>
        <dbReference type="PROSITE-ProRule" id="PRU00335"/>
    </source>
</evidence>
<dbReference type="EMBL" id="JACWFH010000024">
    <property type="protein sequence ID" value="MBY0098547.1"/>
    <property type="molecule type" value="Genomic_DNA"/>
</dbReference>
<accession>A0ABS7K8F7</accession>
<reference evidence="6 7" key="1">
    <citation type="submission" date="2020-07" db="EMBL/GenBank/DDBJ databases">
        <title>Fungal Genomes of the International Space Station.</title>
        <authorList>
            <person name="Seuylemezian A."/>
            <person name="Singh N.K."/>
            <person name="Wood J."/>
            <person name="Venkateswaran K."/>
        </authorList>
    </citation>
    <scope>NUCLEOTIDE SEQUENCE [LARGE SCALE GENOMIC DNA]</scope>
    <source>
        <strain evidence="6 7">PL-B2</strain>
    </source>
</reference>
<dbReference type="Pfam" id="PF00440">
    <property type="entry name" value="TetR_N"/>
    <property type="match status" value="1"/>
</dbReference>
<keyword evidence="2 4" id="KW-0238">DNA-binding</keyword>
<gene>
    <name evidence="6" type="ORF">H0185_17315</name>
</gene>
<feature type="domain" description="HTH tetR-type" evidence="5">
    <location>
        <begin position="11"/>
        <end position="71"/>
    </location>
</feature>
<feature type="DNA-binding region" description="H-T-H motif" evidence="4">
    <location>
        <begin position="34"/>
        <end position="53"/>
    </location>
</feature>
<dbReference type="RefSeq" id="WP_221874763.1">
    <property type="nucleotide sequence ID" value="NZ_JACWFH010000024.1"/>
</dbReference>
<evidence type="ECO:0000256" key="1">
    <source>
        <dbReference type="ARBA" id="ARBA00023015"/>
    </source>
</evidence>
<evidence type="ECO:0000259" key="5">
    <source>
        <dbReference type="PROSITE" id="PS50977"/>
    </source>
</evidence>
<dbReference type="Gene3D" id="1.10.357.10">
    <property type="entry name" value="Tetracycline Repressor, domain 2"/>
    <property type="match status" value="1"/>
</dbReference>
<dbReference type="PANTHER" id="PTHR47506">
    <property type="entry name" value="TRANSCRIPTIONAL REGULATORY PROTEIN"/>
    <property type="match status" value="1"/>
</dbReference>
<dbReference type="InterPro" id="IPR009057">
    <property type="entry name" value="Homeodomain-like_sf"/>
</dbReference>
<protein>
    <submittedName>
        <fullName evidence="6">TetR family transcriptional regulator</fullName>
    </submittedName>
</protein>
<keyword evidence="3" id="KW-0804">Transcription</keyword>
<evidence type="ECO:0000256" key="2">
    <source>
        <dbReference type="ARBA" id="ARBA00023125"/>
    </source>
</evidence>
<proteinExistence type="predicted"/>
<dbReference type="PROSITE" id="PS50977">
    <property type="entry name" value="HTH_TETR_2"/>
    <property type="match status" value="1"/>
</dbReference>
<dbReference type="SUPFAM" id="SSF46689">
    <property type="entry name" value="Homeodomain-like"/>
    <property type="match status" value="1"/>
</dbReference>
<sequence>MPKLTFFNLSESKRKNMLEAAEKEFSRVPLFEASISNIIKTAGIPRGSFYQYFENKDDLYFFLLEEKLKERKVHFLQLLKKYNGDLIEAMTEMYQLFLKMIPDNQERSFLRNAMIYTSNKVENSFSGMIDESTQNNYFNEIKSIIDTRRFHDSDDETLKHTFKIISAVAFHNLIEKMLKETSEEEALDNFTFRMKLIKQGIYKKDC</sequence>
<evidence type="ECO:0000313" key="6">
    <source>
        <dbReference type="EMBL" id="MBY0098547.1"/>
    </source>
</evidence>
<keyword evidence="7" id="KW-1185">Reference proteome</keyword>
<evidence type="ECO:0000313" key="7">
    <source>
        <dbReference type="Proteomes" id="UP000769780"/>
    </source>
</evidence>
<evidence type="ECO:0000256" key="3">
    <source>
        <dbReference type="ARBA" id="ARBA00023163"/>
    </source>
</evidence>
<dbReference type="InterPro" id="IPR001647">
    <property type="entry name" value="HTH_TetR"/>
</dbReference>
<dbReference type="Pfam" id="PF17924">
    <property type="entry name" value="TetR_C_19"/>
    <property type="match status" value="1"/>
</dbReference>
<name>A0ABS7K8F7_9BACI</name>
<keyword evidence="1" id="KW-0805">Transcription regulation</keyword>
<dbReference type="PANTHER" id="PTHR47506:SF1">
    <property type="entry name" value="HTH-TYPE TRANSCRIPTIONAL REGULATOR YJDC"/>
    <property type="match status" value="1"/>
</dbReference>
<organism evidence="6 7">
    <name type="scientific">Mesobacillus maritimus</name>
    <dbReference type="NCBI Taxonomy" id="1643336"/>
    <lineage>
        <taxon>Bacteria</taxon>
        <taxon>Bacillati</taxon>
        <taxon>Bacillota</taxon>
        <taxon>Bacilli</taxon>
        <taxon>Bacillales</taxon>
        <taxon>Bacillaceae</taxon>
        <taxon>Mesobacillus</taxon>
    </lineage>
</organism>
<comment type="caution">
    <text evidence="6">The sequence shown here is derived from an EMBL/GenBank/DDBJ whole genome shotgun (WGS) entry which is preliminary data.</text>
</comment>